<sequence>RSHKIEALERSHNNEIEALKRNATEEQEAHAEAAREDAARIDALSRELKSRNTELDTLNNEVKIRNNELEALKRSSNNELEALERSHNNKIESLKSEIEALKQDATEEKESYSNAMVQNKACTDTLNNEIHTLNDKIDVLENKIKALEQNVAEKEKDCRTTDNIAQTKMDECRQMKYSLHKLSSGGKLHAIARVDMIASAVPDSVDVGDLARLTLCEAPHDDAITLIRETKVGRIRLKQNKFVTDLLSLQNSNMFRLQCKFQKRRRKNGKREWDIGVTIESYVGDTTKEDLDRLATTEETRMGLDRLE</sequence>
<name>K0RQW7_THAOC</name>
<evidence type="ECO:0000256" key="1">
    <source>
        <dbReference type="SAM" id="Coils"/>
    </source>
</evidence>
<protein>
    <submittedName>
        <fullName evidence="2">Uncharacterized protein</fullName>
    </submittedName>
</protein>
<accession>K0RQW7</accession>
<keyword evidence="1" id="KW-0175">Coiled coil</keyword>
<dbReference type="AlphaFoldDB" id="K0RQW7"/>
<organism evidence="2 3">
    <name type="scientific">Thalassiosira oceanica</name>
    <name type="common">Marine diatom</name>
    <dbReference type="NCBI Taxonomy" id="159749"/>
    <lineage>
        <taxon>Eukaryota</taxon>
        <taxon>Sar</taxon>
        <taxon>Stramenopiles</taxon>
        <taxon>Ochrophyta</taxon>
        <taxon>Bacillariophyta</taxon>
        <taxon>Coscinodiscophyceae</taxon>
        <taxon>Thalassiosirophycidae</taxon>
        <taxon>Thalassiosirales</taxon>
        <taxon>Thalassiosiraceae</taxon>
        <taxon>Thalassiosira</taxon>
    </lineage>
</organism>
<evidence type="ECO:0000313" key="3">
    <source>
        <dbReference type="Proteomes" id="UP000266841"/>
    </source>
</evidence>
<gene>
    <name evidence="2" type="ORF">THAOC_32057</name>
</gene>
<feature type="coiled-coil region" evidence="1">
    <location>
        <begin position="9"/>
        <end position="164"/>
    </location>
</feature>
<feature type="non-terminal residue" evidence="2">
    <location>
        <position position="1"/>
    </location>
</feature>
<dbReference type="Proteomes" id="UP000266841">
    <property type="component" value="Unassembled WGS sequence"/>
</dbReference>
<keyword evidence="3" id="KW-1185">Reference proteome</keyword>
<proteinExistence type="predicted"/>
<dbReference type="EMBL" id="AGNL01045122">
    <property type="protein sequence ID" value="EJK49097.1"/>
    <property type="molecule type" value="Genomic_DNA"/>
</dbReference>
<evidence type="ECO:0000313" key="2">
    <source>
        <dbReference type="EMBL" id="EJK49097.1"/>
    </source>
</evidence>
<comment type="caution">
    <text evidence="2">The sequence shown here is derived from an EMBL/GenBank/DDBJ whole genome shotgun (WGS) entry which is preliminary data.</text>
</comment>
<reference evidence="2 3" key="1">
    <citation type="journal article" date="2012" name="Genome Biol.">
        <title>Genome and low-iron response of an oceanic diatom adapted to chronic iron limitation.</title>
        <authorList>
            <person name="Lommer M."/>
            <person name="Specht M."/>
            <person name="Roy A.S."/>
            <person name="Kraemer L."/>
            <person name="Andreson R."/>
            <person name="Gutowska M.A."/>
            <person name="Wolf J."/>
            <person name="Bergner S.V."/>
            <person name="Schilhabel M.B."/>
            <person name="Klostermeier U.C."/>
            <person name="Beiko R.G."/>
            <person name="Rosenstiel P."/>
            <person name="Hippler M."/>
            <person name="Laroche J."/>
        </authorList>
    </citation>
    <scope>NUCLEOTIDE SEQUENCE [LARGE SCALE GENOMIC DNA]</scope>
    <source>
        <strain evidence="2 3">CCMP1005</strain>
    </source>
</reference>